<dbReference type="RefSeq" id="WP_211252595.1">
    <property type="nucleotide sequence ID" value="NZ_VLJV01000001.1"/>
</dbReference>
<comment type="caution">
    <text evidence="3">The sequence shown here is derived from an EMBL/GenBank/DDBJ whole genome shotgun (WGS) entry which is preliminary data.</text>
</comment>
<dbReference type="Proteomes" id="UP000317303">
    <property type="component" value="Unassembled WGS sequence"/>
</dbReference>
<proteinExistence type="predicted"/>
<evidence type="ECO:0000313" key="3">
    <source>
        <dbReference type="EMBL" id="TWH22191.1"/>
    </source>
</evidence>
<dbReference type="Pfam" id="PF11706">
    <property type="entry name" value="zf-CGNR"/>
    <property type="match status" value="1"/>
</dbReference>
<accession>A0A660CLU6</accession>
<evidence type="ECO:0000313" key="4">
    <source>
        <dbReference type="Proteomes" id="UP000317303"/>
    </source>
</evidence>
<dbReference type="EMBL" id="VLJV01000001">
    <property type="protein sequence ID" value="TWH22191.1"/>
    <property type="molecule type" value="Genomic_DNA"/>
</dbReference>
<dbReference type="InterPro" id="IPR010852">
    <property type="entry name" value="ABATE"/>
</dbReference>
<dbReference type="InterPro" id="IPR021005">
    <property type="entry name" value="Znf_CGNR"/>
</dbReference>
<name>A0A660CLU6_9PSEU</name>
<protein>
    <submittedName>
        <fullName evidence="3">Putative RNA-binding Zn ribbon-like protein</fullName>
    </submittedName>
</protein>
<feature type="domain" description="Zinc finger CGNR" evidence="2">
    <location>
        <begin position="163"/>
        <end position="205"/>
    </location>
</feature>
<gene>
    <name evidence="3" type="ORF">JD82_04068</name>
</gene>
<dbReference type="Gene3D" id="1.10.3300.10">
    <property type="entry name" value="Jann2411-like domain"/>
    <property type="match status" value="1"/>
</dbReference>
<evidence type="ECO:0000259" key="2">
    <source>
        <dbReference type="Pfam" id="PF11706"/>
    </source>
</evidence>
<organism evidence="3 4">
    <name type="scientific">Prauserella rugosa</name>
    <dbReference type="NCBI Taxonomy" id="43354"/>
    <lineage>
        <taxon>Bacteria</taxon>
        <taxon>Bacillati</taxon>
        <taxon>Actinomycetota</taxon>
        <taxon>Actinomycetes</taxon>
        <taxon>Pseudonocardiales</taxon>
        <taxon>Pseudonocardiaceae</taxon>
        <taxon>Prauserella</taxon>
    </lineage>
</organism>
<dbReference type="SUPFAM" id="SSF160904">
    <property type="entry name" value="Jann2411-like"/>
    <property type="match status" value="1"/>
</dbReference>
<reference evidence="3 4" key="1">
    <citation type="submission" date="2019-07" db="EMBL/GenBank/DDBJ databases">
        <title>R&amp;d 2014.</title>
        <authorList>
            <person name="Klenk H.-P."/>
        </authorList>
    </citation>
    <scope>NUCLEOTIDE SEQUENCE [LARGE SCALE GENOMIC DNA]</scope>
    <source>
        <strain evidence="3 4">DSM 43194</strain>
    </source>
</reference>
<dbReference type="PANTHER" id="PTHR35525:SF3">
    <property type="entry name" value="BLL6575 PROTEIN"/>
    <property type="match status" value="1"/>
</dbReference>
<feature type="region of interest" description="Disordered" evidence="1">
    <location>
        <begin position="131"/>
        <end position="163"/>
    </location>
</feature>
<sequence>MSGDPALDLAATVGYRRTEPVDLLKGPADLERWVSACDGLPAEVAADLASFDTAITLREAVYRLALARTRGDPFDPADVEVLNVTANGPALALELVDGGMRITGGIRAALAHVARSGITVLAAAPTPSTANQTAANQTAAAPAATSPAANSSSSTTTPPAAPIKECARPDCTRLYLDRSRGARRTWCGMSECGNRVKAAAYRARRRAAG</sequence>
<dbReference type="PANTHER" id="PTHR35525">
    <property type="entry name" value="BLL6575 PROTEIN"/>
    <property type="match status" value="1"/>
</dbReference>
<feature type="compositionally biased region" description="Low complexity" evidence="1">
    <location>
        <begin position="131"/>
        <end position="158"/>
    </location>
</feature>
<dbReference type="AlphaFoldDB" id="A0A660CLU6"/>
<evidence type="ECO:0000256" key="1">
    <source>
        <dbReference type="SAM" id="MobiDB-lite"/>
    </source>
</evidence>
<dbReference type="Pfam" id="PF07336">
    <property type="entry name" value="ABATE"/>
    <property type="match status" value="1"/>
</dbReference>
<keyword evidence="4" id="KW-1185">Reference proteome</keyword>
<dbReference type="InterPro" id="IPR023286">
    <property type="entry name" value="ABATE_dom_sf"/>
</dbReference>